<keyword evidence="1 7" id="KW-0489">Methyltransferase</keyword>
<dbReference type="InterPro" id="IPR016461">
    <property type="entry name" value="COMT-like"/>
</dbReference>
<keyword evidence="2 7" id="KW-0808">Transferase</keyword>
<dbReference type="RefSeq" id="WP_112259997.1">
    <property type="nucleotide sequence ID" value="NZ_QMIG01000028.1"/>
</dbReference>
<dbReference type="SUPFAM" id="SSF46785">
    <property type="entry name" value="Winged helix' DNA-binding domain"/>
    <property type="match status" value="1"/>
</dbReference>
<dbReference type="AlphaFoldDB" id="A0A329QCZ4"/>
<proteinExistence type="predicted"/>
<dbReference type="InterPro" id="IPR029063">
    <property type="entry name" value="SAM-dependent_MTases_sf"/>
</dbReference>
<dbReference type="SUPFAM" id="SSF53335">
    <property type="entry name" value="S-adenosyl-L-methionine-dependent methyltransferases"/>
    <property type="match status" value="1"/>
</dbReference>
<evidence type="ECO:0000313" key="7">
    <source>
        <dbReference type="EMBL" id="RAW10230.1"/>
    </source>
</evidence>
<feature type="domain" description="O-methyltransferase C-terminal" evidence="5">
    <location>
        <begin position="114"/>
        <end position="322"/>
    </location>
</feature>
<comment type="caution">
    <text evidence="7">The sequence shown here is derived from an EMBL/GenBank/DDBJ whole genome shotgun (WGS) entry which is preliminary data.</text>
</comment>
<dbReference type="GO" id="GO:0032259">
    <property type="term" value="P:methylation"/>
    <property type="evidence" value="ECO:0007669"/>
    <property type="project" value="UniProtKB-KW"/>
</dbReference>
<dbReference type="OrthoDB" id="3804952at2"/>
<gene>
    <name evidence="7" type="ORF">DPM12_19290</name>
</gene>
<protein>
    <submittedName>
        <fullName evidence="7">Methyltransferase</fullName>
    </submittedName>
</protein>
<dbReference type="PANTHER" id="PTHR43712:SF2">
    <property type="entry name" value="O-METHYLTRANSFERASE CICE"/>
    <property type="match status" value="1"/>
</dbReference>
<feature type="domain" description="O-methyltransferase dimerisation" evidence="6">
    <location>
        <begin position="15"/>
        <end position="92"/>
    </location>
</feature>
<dbReference type="InterPro" id="IPR001077">
    <property type="entry name" value="COMT_C"/>
</dbReference>
<keyword evidence="3" id="KW-0949">S-adenosyl-L-methionine</keyword>
<evidence type="ECO:0000259" key="6">
    <source>
        <dbReference type="Pfam" id="PF08100"/>
    </source>
</evidence>
<evidence type="ECO:0000256" key="2">
    <source>
        <dbReference type="ARBA" id="ARBA00022679"/>
    </source>
</evidence>
<organism evidence="7 8">
    <name type="scientific">Phytoactinopolyspora halophila</name>
    <dbReference type="NCBI Taxonomy" id="1981511"/>
    <lineage>
        <taxon>Bacteria</taxon>
        <taxon>Bacillati</taxon>
        <taxon>Actinomycetota</taxon>
        <taxon>Actinomycetes</taxon>
        <taxon>Jiangellales</taxon>
        <taxon>Jiangellaceae</taxon>
        <taxon>Phytoactinopolyspora</taxon>
    </lineage>
</organism>
<dbReference type="InterPro" id="IPR036388">
    <property type="entry name" value="WH-like_DNA-bd_sf"/>
</dbReference>
<dbReference type="InterPro" id="IPR012967">
    <property type="entry name" value="COMT_dimerisation"/>
</dbReference>
<evidence type="ECO:0000259" key="5">
    <source>
        <dbReference type="Pfam" id="PF00891"/>
    </source>
</evidence>
<name>A0A329QCZ4_9ACTN</name>
<dbReference type="Pfam" id="PF00891">
    <property type="entry name" value="Methyltransf_2"/>
    <property type="match status" value="1"/>
</dbReference>
<evidence type="ECO:0000313" key="8">
    <source>
        <dbReference type="Proteomes" id="UP000250462"/>
    </source>
</evidence>
<dbReference type="Proteomes" id="UP000250462">
    <property type="component" value="Unassembled WGS sequence"/>
</dbReference>
<keyword evidence="8" id="KW-1185">Reference proteome</keyword>
<evidence type="ECO:0000256" key="3">
    <source>
        <dbReference type="ARBA" id="ARBA00022691"/>
    </source>
</evidence>
<dbReference type="PANTHER" id="PTHR43712">
    <property type="entry name" value="PUTATIVE (AFU_ORTHOLOGUE AFUA_4G14580)-RELATED"/>
    <property type="match status" value="1"/>
</dbReference>
<evidence type="ECO:0000256" key="1">
    <source>
        <dbReference type="ARBA" id="ARBA00022603"/>
    </source>
</evidence>
<dbReference type="PROSITE" id="PS51683">
    <property type="entry name" value="SAM_OMT_II"/>
    <property type="match status" value="1"/>
</dbReference>
<dbReference type="Gene3D" id="3.40.50.150">
    <property type="entry name" value="Vaccinia Virus protein VP39"/>
    <property type="match status" value="1"/>
</dbReference>
<dbReference type="GO" id="GO:0046983">
    <property type="term" value="F:protein dimerization activity"/>
    <property type="evidence" value="ECO:0007669"/>
    <property type="project" value="InterPro"/>
</dbReference>
<dbReference type="Pfam" id="PF08100">
    <property type="entry name" value="Dimerisation"/>
    <property type="match status" value="1"/>
</dbReference>
<evidence type="ECO:0000256" key="4">
    <source>
        <dbReference type="PIRSR" id="PIRSR005739-1"/>
    </source>
</evidence>
<dbReference type="EMBL" id="QMIG01000028">
    <property type="protein sequence ID" value="RAW10230.1"/>
    <property type="molecule type" value="Genomic_DNA"/>
</dbReference>
<dbReference type="PIRSF" id="PIRSF005739">
    <property type="entry name" value="O-mtase"/>
    <property type="match status" value="1"/>
</dbReference>
<feature type="active site" description="Proton acceptor" evidence="4">
    <location>
        <position position="251"/>
    </location>
</feature>
<dbReference type="CDD" id="cd02440">
    <property type="entry name" value="AdoMet_MTases"/>
    <property type="match status" value="1"/>
</dbReference>
<dbReference type="GO" id="GO:0008171">
    <property type="term" value="F:O-methyltransferase activity"/>
    <property type="evidence" value="ECO:0007669"/>
    <property type="project" value="InterPro"/>
</dbReference>
<dbReference type="InterPro" id="IPR036390">
    <property type="entry name" value="WH_DNA-bd_sf"/>
</dbReference>
<sequence length="344" mass="37619">MTHEPAHAAGPSTIMEMTSGLWVSKTLAAALEVDVFGALAERPGSTVEELASQLNLRRRPTRSLVLACAALGLLIRSGDGYSNSALADRYLVRGRPDYFGGWVEFIDRHNYPGWMRLAESLRANRPTTWEPDQQQTLFEDADPVLLETFWEAMAAVSSVTAREVGKHVDLTEARSLLDVGGGGAAWDIELCRMYPQLRAAVYDLPHVCELTQAKIDAAGLEDRISTIPGDFFADDKLPDGYDLMVLSSILHNWNDGDDRVLLDKCFAALPPGGRLIIGELLIDDTEDGPLNAALMGLAMQVEMWGRSFTEGELRTWLLEAGFATVDVVRFTAPVANGAVIARKS</sequence>
<dbReference type="Gene3D" id="1.10.10.10">
    <property type="entry name" value="Winged helix-like DNA-binding domain superfamily/Winged helix DNA-binding domain"/>
    <property type="match status" value="1"/>
</dbReference>
<accession>A0A329QCZ4</accession>
<reference evidence="7 8" key="1">
    <citation type="submission" date="2018-06" db="EMBL/GenBank/DDBJ databases">
        <title>Phytoactinopolyspora halophila sp. nov., a novel halophilic actinomycete isolated from a saline soil in China.</title>
        <authorList>
            <person name="Tang S.-K."/>
        </authorList>
    </citation>
    <scope>NUCLEOTIDE SEQUENCE [LARGE SCALE GENOMIC DNA]</scope>
    <source>
        <strain evidence="7 8">YIM 96934</strain>
    </source>
</reference>